<feature type="domain" description="Type II secretion system protein GspF" evidence="11">
    <location>
        <begin position="67"/>
        <end position="190"/>
    </location>
</feature>
<keyword evidence="5" id="KW-0997">Cell inner membrane</keyword>
<dbReference type="Pfam" id="PF00482">
    <property type="entry name" value="T2SSF"/>
    <property type="match status" value="2"/>
</dbReference>
<dbReference type="InterPro" id="IPR042094">
    <property type="entry name" value="T2SS_GspF_sf"/>
</dbReference>
<keyword evidence="4" id="KW-1003">Cell membrane</keyword>
<protein>
    <submittedName>
        <fullName evidence="12">Type IV pilus assembly protein PilC</fullName>
    </submittedName>
</protein>
<accession>A0A1X7NA20</accession>
<name>A0A1X7NA20_9LACT</name>
<organism evidence="12 13">
    <name type="scientific">Carnobacterium iners</name>
    <dbReference type="NCBI Taxonomy" id="1073423"/>
    <lineage>
        <taxon>Bacteria</taxon>
        <taxon>Bacillati</taxon>
        <taxon>Bacillota</taxon>
        <taxon>Bacilli</taxon>
        <taxon>Lactobacillales</taxon>
        <taxon>Carnobacteriaceae</taxon>
        <taxon>Carnobacterium</taxon>
    </lineage>
</organism>
<proteinExistence type="inferred from homology"/>
<dbReference type="Gene3D" id="1.20.81.30">
    <property type="entry name" value="Type II secretion system (T2SS), domain F"/>
    <property type="match status" value="2"/>
</dbReference>
<gene>
    <name evidence="12" type="ORF">SAMN04488700_1666</name>
</gene>
<keyword evidence="3 9" id="KW-0813">Transport</keyword>
<dbReference type="STRING" id="1073423.SAMN04488700_1666"/>
<dbReference type="EMBL" id="FXBJ01000002">
    <property type="protein sequence ID" value="SMH34434.1"/>
    <property type="molecule type" value="Genomic_DNA"/>
</dbReference>
<sequence length="401" mass="44890">MAVFAYKAKTRDGKLMKGKIDSISKKDALSKLRNMDLVVFEVGKLNTILNKDISFRSSLKSKDFIVFLRQFASLMNAGILLVDALDLLSVQSTSLVLKEALQELAEEIREGVALSEAMAKKPKLFPNLLIHMIHSAEVSGRLEEVLEQMADYYEKQHRTKQKITTAMTYPIVVGVLAFFITTFLLVFIVPIFGDMFASMGSELPMITQVVLMMSGLFQRYWWVVVLLVGVLVAIIIQLGKKDQVAYVFDVLQLKIPILGTFLQKTLLARMTQTLSSLISSSVPILQAIEVTSQVVGNRVVENVLLQAQKDVENGESLAKPMVDHWFFPPLIIQMIQVGETSGELDDMLEKVSEIYDQEVQEASDKLQVLIEPIMIIFLSVVVGVIVLSIVVPMFSMFETFS</sequence>
<dbReference type="RefSeq" id="WP_085559788.1">
    <property type="nucleotide sequence ID" value="NZ_FOAH01000005.1"/>
</dbReference>
<feature type="transmembrane region" description="Helical" evidence="10">
    <location>
        <begin position="220"/>
        <end position="238"/>
    </location>
</feature>
<evidence type="ECO:0000256" key="2">
    <source>
        <dbReference type="ARBA" id="ARBA00005745"/>
    </source>
</evidence>
<dbReference type="PROSITE" id="PS00874">
    <property type="entry name" value="T2SP_F"/>
    <property type="match status" value="1"/>
</dbReference>
<evidence type="ECO:0000256" key="7">
    <source>
        <dbReference type="ARBA" id="ARBA00022989"/>
    </source>
</evidence>
<evidence type="ECO:0000313" key="12">
    <source>
        <dbReference type="EMBL" id="SMH34434.1"/>
    </source>
</evidence>
<feature type="transmembrane region" description="Helical" evidence="10">
    <location>
        <begin position="167"/>
        <end position="192"/>
    </location>
</feature>
<evidence type="ECO:0000256" key="8">
    <source>
        <dbReference type="ARBA" id="ARBA00023136"/>
    </source>
</evidence>
<reference evidence="12 13" key="1">
    <citation type="submission" date="2017-04" db="EMBL/GenBank/DDBJ databases">
        <authorList>
            <person name="Afonso C.L."/>
            <person name="Miller P.J."/>
            <person name="Scott M.A."/>
            <person name="Spackman E."/>
            <person name="Goraichik I."/>
            <person name="Dimitrov K.M."/>
            <person name="Suarez D.L."/>
            <person name="Swayne D.E."/>
        </authorList>
    </citation>
    <scope>NUCLEOTIDE SEQUENCE [LARGE SCALE GENOMIC DNA]</scope>
    <source>
        <strain evidence="12 13">LMG26642</strain>
    </source>
</reference>
<evidence type="ECO:0000256" key="4">
    <source>
        <dbReference type="ARBA" id="ARBA00022475"/>
    </source>
</evidence>
<dbReference type="InterPro" id="IPR018076">
    <property type="entry name" value="T2SS_GspF_dom"/>
</dbReference>
<dbReference type="AlphaFoldDB" id="A0A1X7NA20"/>
<feature type="domain" description="Type II secretion system protein GspF" evidence="11">
    <location>
        <begin position="271"/>
        <end position="392"/>
    </location>
</feature>
<keyword evidence="6 9" id="KW-0812">Transmembrane</keyword>
<dbReference type="PANTHER" id="PTHR30012:SF0">
    <property type="entry name" value="TYPE II SECRETION SYSTEM PROTEIN F-RELATED"/>
    <property type="match status" value="1"/>
</dbReference>
<dbReference type="GO" id="GO:0005886">
    <property type="term" value="C:plasma membrane"/>
    <property type="evidence" value="ECO:0007669"/>
    <property type="project" value="UniProtKB-SubCell"/>
</dbReference>
<dbReference type="InterPro" id="IPR001992">
    <property type="entry name" value="T2SS_GspF/T4SS_PilC_CS"/>
</dbReference>
<dbReference type="InterPro" id="IPR003004">
    <property type="entry name" value="GspF/PilC"/>
</dbReference>
<dbReference type="FunFam" id="1.20.81.30:FF:000001">
    <property type="entry name" value="Type II secretion system protein F"/>
    <property type="match status" value="2"/>
</dbReference>
<feature type="transmembrane region" description="Helical" evidence="10">
    <location>
        <begin position="373"/>
        <end position="397"/>
    </location>
</feature>
<dbReference type="PRINTS" id="PR00812">
    <property type="entry name" value="BCTERIALGSPF"/>
</dbReference>
<evidence type="ECO:0000256" key="3">
    <source>
        <dbReference type="ARBA" id="ARBA00022448"/>
    </source>
</evidence>
<dbReference type="OrthoDB" id="9805682at2"/>
<evidence type="ECO:0000256" key="10">
    <source>
        <dbReference type="SAM" id="Phobius"/>
    </source>
</evidence>
<evidence type="ECO:0000256" key="1">
    <source>
        <dbReference type="ARBA" id="ARBA00004429"/>
    </source>
</evidence>
<keyword evidence="13" id="KW-1185">Reference proteome</keyword>
<comment type="similarity">
    <text evidence="2 9">Belongs to the GSP F family.</text>
</comment>
<dbReference type="PANTHER" id="PTHR30012">
    <property type="entry name" value="GENERAL SECRETION PATHWAY PROTEIN"/>
    <property type="match status" value="1"/>
</dbReference>
<evidence type="ECO:0000313" key="13">
    <source>
        <dbReference type="Proteomes" id="UP000193435"/>
    </source>
</evidence>
<keyword evidence="8 10" id="KW-0472">Membrane</keyword>
<dbReference type="GO" id="GO:0009306">
    <property type="term" value="P:protein secretion"/>
    <property type="evidence" value="ECO:0007669"/>
    <property type="project" value="InterPro"/>
</dbReference>
<dbReference type="Proteomes" id="UP000193435">
    <property type="component" value="Unassembled WGS sequence"/>
</dbReference>
<keyword evidence="7 10" id="KW-1133">Transmembrane helix</keyword>
<evidence type="ECO:0000259" key="11">
    <source>
        <dbReference type="Pfam" id="PF00482"/>
    </source>
</evidence>
<comment type="subcellular location">
    <subcellularLocation>
        <location evidence="1">Cell inner membrane</location>
        <topology evidence="1">Multi-pass membrane protein</topology>
    </subcellularLocation>
    <subcellularLocation>
        <location evidence="9">Cell membrane</location>
        <topology evidence="9">Multi-pass membrane protein</topology>
    </subcellularLocation>
</comment>
<evidence type="ECO:0000256" key="5">
    <source>
        <dbReference type="ARBA" id="ARBA00022519"/>
    </source>
</evidence>
<evidence type="ECO:0000256" key="9">
    <source>
        <dbReference type="RuleBase" id="RU003923"/>
    </source>
</evidence>
<evidence type="ECO:0000256" key="6">
    <source>
        <dbReference type="ARBA" id="ARBA00022692"/>
    </source>
</evidence>